<reference evidence="17" key="1">
    <citation type="submission" date="2007-07" db="EMBL/GenBank/DDBJ databases">
        <title>PCAP assembly of the Caenorhabditis remanei genome.</title>
        <authorList>
            <consortium name="The Caenorhabditis remanei Sequencing Consortium"/>
            <person name="Wilson R.K."/>
        </authorList>
    </citation>
    <scope>NUCLEOTIDE SEQUENCE [LARGE SCALE GENOMIC DNA]</scope>
    <source>
        <strain evidence="17">PB4641</strain>
    </source>
</reference>
<protein>
    <recommendedName>
        <fullName evidence="2">RNA-directed RNA polymerase</fullName>
        <ecNumber evidence="2">2.7.7.48</ecNumber>
    </recommendedName>
</protein>
<feature type="compositionally biased region" description="Basic and acidic residues" evidence="10">
    <location>
        <begin position="187"/>
        <end position="211"/>
    </location>
</feature>
<evidence type="ECO:0000259" key="11">
    <source>
        <dbReference type="Pfam" id="PF05183"/>
    </source>
</evidence>
<dbReference type="InterPro" id="IPR056654">
    <property type="entry name" value="DUF7752"/>
</dbReference>
<dbReference type="GO" id="GO:0030422">
    <property type="term" value="P:siRNA processing"/>
    <property type="evidence" value="ECO:0007669"/>
    <property type="project" value="TreeGrafter"/>
</dbReference>
<dbReference type="EMBL" id="DS268475">
    <property type="protein sequence ID" value="EFP08603.1"/>
    <property type="molecule type" value="Genomic_DNA"/>
</dbReference>
<organism evidence="18">
    <name type="scientific">Caenorhabditis remanei</name>
    <name type="common">Caenorhabditis vulgaris</name>
    <dbReference type="NCBI Taxonomy" id="31234"/>
    <lineage>
        <taxon>Eukaryota</taxon>
        <taxon>Metazoa</taxon>
        <taxon>Ecdysozoa</taxon>
        <taxon>Nematoda</taxon>
        <taxon>Chromadorea</taxon>
        <taxon>Rhabditida</taxon>
        <taxon>Rhabditina</taxon>
        <taxon>Rhabditomorpha</taxon>
        <taxon>Rhabditoidea</taxon>
        <taxon>Rhabditidae</taxon>
        <taxon>Peloderinae</taxon>
        <taxon>Caenorhabditis</taxon>
    </lineage>
</organism>
<accession>E3MT82</accession>
<evidence type="ECO:0000256" key="6">
    <source>
        <dbReference type="ARBA" id="ARBA00022884"/>
    </source>
</evidence>
<dbReference type="Pfam" id="PF25359">
    <property type="entry name" value="PH_met_RdRP"/>
    <property type="match status" value="1"/>
</dbReference>
<evidence type="ECO:0000313" key="17">
    <source>
        <dbReference type="EMBL" id="EFP08603.1"/>
    </source>
</evidence>
<dbReference type="InterPro" id="IPR057596">
    <property type="entry name" value="RDRP_core"/>
</dbReference>
<dbReference type="Pfam" id="PF26253">
    <property type="entry name" value="RdRP_head"/>
    <property type="match status" value="1"/>
</dbReference>
<feature type="coiled-coil region" evidence="9">
    <location>
        <begin position="1182"/>
        <end position="1209"/>
    </location>
</feature>
<dbReference type="STRING" id="31234.E3MT82"/>
<name>E3MT82_CAERE</name>
<keyword evidence="9" id="KW-0175">Coiled coil</keyword>
<evidence type="ECO:0000259" key="12">
    <source>
        <dbReference type="Pfam" id="PF24642"/>
    </source>
</evidence>
<comment type="similarity">
    <text evidence="1">Belongs to the RdRP family.</text>
</comment>
<evidence type="ECO:0000256" key="2">
    <source>
        <dbReference type="ARBA" id="ARBA00012494"/>
    </source>
</evidence>
<evidence type="ECO:0000256" key="5">
    <source>
        <dbReference type="ARBA" id="ARBA00022695"/>
    </source>
</evidence>
<dbReference type="eggNOG" id="KOG0988">
    <property type="taxonomic scope" value="Eukaryota"/>
</dbReference>
<evidence type="ECO:0000259" key="13">
    <source>
        <dbReference type="Pfam" id="PF24643"/>
    </source>
</evidence>
<dbReference type="InterPro" id="IPR057493">
    <property type="entry name" value="PH_RdRP-assoc"/>
</dbReference>
<keyword evidence="4" id="KW-0808">Transferase</keyword>
<dbReference type="InterPro" id="IPR056053">
    <property type="entry name" value="DUF7636"/>
</dbReference>
<feature type="domain" description="RDRP core" evidence="11">
    <location>
        <begin position="520"/>
        <end position="1154"/>
    </location>
</feature>
<evidence type="ECO:0000256" key="4">
    <source>
        <dbReference type="ARBA" id="ARBA00022679"/>
    </source>
</evidence>
<dbReference type="Proteomes" id="UP000008281">
    <property type="component" value="Unassembled WGS sequence"/>
</dbReference>
<feature type="domain" description="DUF7637" evidence="13">
    <location>
        <begin position="4"/>
        <end position="111"/>
    </location>
</feature>
<dbReference type="Pfam" id="PF24643">
    <property type="entry name" value="DUF7637"/>
    <property type="match status" value="1"/>
</dbReference>
<dbReference type="PANTHER" id="PTHR23079">
    <property type="entry name" value="RNA-DEPENDENT RNA POLYMERASE"/>
    <property type="match status" value="1"/>
</dbReference>
<evidence type="ECO:0000256" key="10">
    <source>
        <dbReference type="SAM" id="MobiDB-lite"/>
    </source>
</evidence>
<feature type="domain" description="PH-like" evidence="15">
    <location>
        <begin position="117"/>
        <end position="341"/>
    </location>
</feature>
<keyword evidence="6" id="KW-0694">RNA-binding</keyword>
<evidence type="ECO:0000313" key="18">
    <source>
        <dbReference type="Proteomes" id="UP000008281"/>
    </source>
</evidence>
<dbReference type="GO" id="GO:0031380">
    <property type="term" value="C:nuclear RNA-directed RNA polymerase complex"/>
    <property type="evidence" value="ECO:0007669"/>
    <property type="project" value="TreeGrafter"/>
</dbReference>
<dbReference type="InterPro" id="IPR007855">
    <property type="entry name" value="RDRP"/>
</dbReference>
<evidence type="ECO:0000259" key="14">
    <source>
        <dbReference type="Pfam" id="PF24934"/>
    </source>
</evidence>
<evidence type="ECO:0000259" key="16">
    <source>
        <dbReference type="Pfam" id="PF26253"/>
    </source>
</evidence>
<evidence type="ECO:0000259" key="15">
    <source>
        <dbReference type="Pfam" id="PF25359"/>
    </source>
</evidence>
<dbReference type="EC" id="2.7.7.48" evidence="2"/>
<keyword evidence="3" id="KW-0696">RNA-directed RNA polymerase</keyword>
<dbReference type="InterPro" id="IPR056054">
    <property type="entry name" value="DUF7637"/>
</dbReference>
<evidence type="ECO:0000256" key="8">
    <source>
        <dbReference type="ARBA" id="ARBA00048744"/>
    </source>
</evidence>
<dbReference type="GO" id="GO:0003723">
    <property type="term" value="F:RNA binding"/>
    <property type="evidence" value="ECO:0007669"/>
    <property type="project" value="UniProtKB-KW"/>
</dbReference>
<keyword evidence="7" id="KW-0943">RNA-mediated gene silencing</keyword>
<dbReference type="InterPro" id="IPR058752">
    <property type="entry name" value="RDRP_C_head"/>
</dbReference>
<feature type="domain" description="DUF7636" evidence="12">
    <location>
        <begin position="1556"/>
        <end position="1676"/>
    </location>
</feature>
<comment type="catalytic activity">
    <reaction evidence="8">
        <text>RNA(n) + a ribonucleoside 5'-triphosphate = RNA(n+1) + diphosphate</text>
        <dbReference type="Rhea" id="RHEA:21248"/>
        <dbReference type="Rhea" id="RHEA-COMP:14527"/>
        <dbReference type="Rhea" id="RHEA-COMP:17342"/>
        <dbReference type="ChEBI" id="CHEBI:33019"/>
        <dbReference type="ChEBI" id="CHEBI:61557"/>
        <dbReference type="ChEBI" id="CHEBI:140395"/>
        <dbReference type="EC" id="2.7.7.48"/>
    </reaction>
</comment>
<dbReference type="GO" id="GO:0003968">
    <property type="term" value="F:RNA-directed RNA polymerase activity"/>
    <property type="evidence" value="ECO:0007669"/>
    <property type="project" value="UniProtKB-KW"/>
</dbReference>
<evidence type="ECO:0000256" key="9">
    <source>
        <dbReference type="SAM" id="Coils"/>
    </source>
</evidence>
<feature type="compositionally biased region" description="Basic and acidic residues" evidence="10">
    <location>
        <begin position="1615"/>
        <end position="1625"/>
    </location>
</feature>
<keyword evidence="5" id="KW-0548">Nucleotidyltransferase</keyword>
<dbReference type="Pfam" id="PF05183">
    <property type="entry name" value="RdRP"/>
    <property type="match status" value="1"/>
</dbReference>
<dbReference type="Pfam" id="PF24642">
    <property type="entry name" value="DUF7636"/>
    <property type="match status" value="1"/>
</dbReference>
<evidence type="ECO:0000256" key="7">
    <source>
        <dbReference type="ARBA" id="ARBA00023158"/>
    </source>
</evidence>
<feature type="region of interest" description="Disordered" evidence="10">
    <location>
        <begin position="187"/>
        <end position="216"/>
    </location>
</feature>
<proteinExistence type="inferred from homology"/>
<gene>
    <name evidence="17" type="primary">Cre-rrf-1</name>
    <name evidence="17" type="ORF">CRE_20441</name>
</gene>
<feature type="region of interest" description="Disordered" evidence="10">
    <location>
        <begin position="1606"/>
        <end position="1625"/>
    </location>
</feature>
<dbReference type="PANTHER" id="PTHR23079:SF57">
    <property type="entry name" value="RNA-DIRECTED RNA POLYMERASE"/>
    <property type="match status" value="1"/>
</dbReference>
<feature type="domain" description="DUF7752" evidence="14">
    <location>
        <begin position="1397"/>
        <end position="1506"/>
    </location>
</feature>
<dbReference type="HOGENOM" id="CLU_001939_0_0_1"/>
<keyword evidence="18" id="KW-1185">Reference proteome</keyword>
<dbReference type="FunCoup" id="E3MT82">
    <property type="interactions" value="13"/>
</dbReference>
<dbReference type="OMA" id="NIWLKTP"/>
<evidence type="ECO:0000256" key="1">
    <source>
        <dbReference type="ARBA" id="ARBA00005762"/>
    </source>
</evidence>
<feature type="domain" description="RDRP C-terminal head" evidence="16">
    <location>
        <begin position="1177"/>
        <end position="1343"/>
    </location>
</feature>
<dbReference type="Pfam" id="PF24934">
    <property type="entry name" value="DUF7752"/>
    <property type="match status" value="1"/>
</dbReference>
<dbReference type="InParanoid" id="E3MT82"/>
<sequence length="1680" mass="195777">MSVSQLRHGYLKFEFPESMKTQKDMEEIIETIIEQFEPSLEDSNIRILKRHPTQIVEEQDCDCFFEVNFEVVSEQFDFKLIDAMNEFMKKLTPVAAYKRPTIVAHSSDFWISDLRLSAKDIPLNAIHFGNIQGNRFLNHYEVSFWNETKRFKNGPAGDPLYKIFANFEFDKNDILMVQFQCTQMEEDRTTSGSDSSDKENKNKCNKNENKNQKKKIERTVNYQVTVRRDSIRRIIVDPYAKDDYGERVRIHFDVNCPPLIRKAILDKKMYNQNPHYVPFYKRWKTIKHVWEDHGYAEEAAISDSPVFSLDFKHPQFAEIYSVLARLRARTKVSIEFASLPSVNVPICRREMYHRWTISGYGIIRSSTDPTVPIFRDFCAEVSIYHFPKPNTINIFQIFPVKYQIVDNREIDINEERKFAITYLIECLISRGAVVKDQILLDEGQWSNFLEIIIHYYKIDDKLCEAALEDLIHMVDGRKRIGSILKCFDRICQKRQQMNLVNGLTENEIRDGFQRVRKIVFTPTRVIYIAPETIMGNRVLRRFDKDGTRVIRVTFRDDSNGRLRASTTGEELIDKTAMKFFSEGVKVANRDYGFLGCSNSQMRDNGAYFMEKSTFGQRQRLLKNNPNANLIGFQPKILEVRRHLGRFETIENVPKMMARLGQCFTQSRLTGVELERSDYCTTFDYEGAKTKPIVGKCYTYSDGVGIMSYGFAQRLARSMNFGISVPSCLQIRFRGMKGVIAIDPFYDEVSEWAQANGIQSYDVPNLDLKCQFRPSQIKFPAKSIPGDQIEMVKFSSPVLVALNKPFINILDQVSEMQSIECHRRVTGRIEELMDRQIVSFAKQMNDELYCRNKLKEFPRRIDIDFLKRMWGFTLCNEPFFRSLIKASIKFSITKQLRKEQIQIPKELGRSMLGIVDETGRLQYGQIFVQYTRNSNEKLPPRSNMQHMKVQGSQVVTGTVLLTKNPCIVTGDVRIFEAVDIPELHHLCDVVVFPQHGPRPHPDEMAGSDLDGDEYSVIWDQQLLLDKNEAPFDFTVEKKEMPYDREMIDQLMHEFYVKYLKLDSVGTISNNHLHNSDQYGLNSRVCMDLAKKNCQAVDFTKSGEPPAPLTKKWARDPETGEAVPPELAERVPDYHVGNDNAPVYVTPRLCGRLFREFQAIDDVIRISEEREEQYEIEIDESIKMEGYENYLTCAEKELANYNGQLRSIMETYGIQSEGEIMSGCILEMRNRISDKDQDDMSFFNTNQMIETRMTSLVCEFRKRFFEEFGGYLAVCTQLPNTFDANNSLTYRCEMPSELMMQKATAWYRACYKFAQKSRETRKLSFGWIAYDVLAKVKEHHLLKSEEIHINSSNPMLKFLEQHRKQYLIDNHEEFEAFRSMDQFVQDENSGKAIRIVTMYTTRLPGLDTVLFMLMKWGESLKLFEDQPFKRHHFFLLFILFLTRQLKSADGFTKESFFEKIDVNSEESDDSEEEDEQNVLTEERKSHLMIKFLEYLASRNFRKLPNLSFRSLDFSAIFMRGEWQPFHAAAIKTYYNILFTLRFEELPISTDPEITFQSMIRECDPYVIELPGKKIQDPTIRTKLHFSDLPDRLEDITAMMATNSGCDTVSMRRQSNKGKKEDKDDMTDGRNRYLVTARGTLENLQRLKKLVSVTIPLKSHLGGADVAKQMAYLCFRQIMVGFE</sequence>
<dbReference type="OrthoDB" id="6513042at2759"/>
<evidence type="ECO:0000256" key="3">
    <source>
        <dbReference type="ARBA" id="ARBA00022484"/>
    </source>
</evidence>